<keyword evidence="4 6" id="KW-1133">Transmembrane helix</keyword>
<evidence type="ECO:0000256" key="5">
    <source>
        <dbReference type="ARBA" id="ARBA00023136"/>
    </source>
</evidence>
<organism evidence="8 9">
    <name type="scientific">[Eubacterium] hominis</name>
    <dbReference type="NCBI Taxonomy" id="2764325"/>
    <lineage>
        <taxon>Bacteria</taxon>
        <taxon>Bacillati</taxon>
        <taxon>Bacillota</taxon>
        <taxon>Erysipelotrichia</taxon>
        <taxon>Erysipelotrichales</taxon>
        <taxon>Erysipelotrichaceae</taxon>
        <taxon>Amedibacillus</taxon>
    </lineage>
</organism>
<evidence type="ECO:0000313" key="8">
    <source>
        <dbReference type="EMBL" id="QNM13492.1"/>
    </source>
</evidence>
<feature type="transmembrane region" description="Helical" evidence="6">
    <location>
        <begin position="20"/>
        <end position="38"/>
    </location>
</feature>
<protein>
    <submittedName>
        <fullName evidence="8">ABC transporter permease</fullName>
    </submittedName>
</protein>
<keyword evidence="9" id="KW-1185">Reference proteome</keyword>
<dbReference type="Pfam" id="PF12698">
    <property type="entry name" value="ABC2_membrane_3"/>
    <property type="match status" value="1"/>
</dbReference>
<dbReference type="GO" id="GO:0005886">
    <property type="term" value="C:plasma membrane"/>
    <property type="evidence" value="ECO:0007669"/>
    <property type="project" value="UniProtKB-SubCell"/>
</dbReference>
<feature type="transmembrane region" description="Helical" evidence="6">
    <location>
        <begin position="176"/>
        <end position="195"/>
    </location>
</feature>
<accession>A0A7G9GRR0</accession>
<dbReference type="EMBL" id="CP060636">
    <property type="protein sequence ID" value="QNM13492.1"/>
    <property type="molecule type" value="Genomic_DNA"/>
</dbReference>
<evidence type="ECO:0000256" key="3">
    <source>
        <dbReference type="ARBA" id="ARBA00022692"/>
    </source>
</evidence>
<dbReference type="InterPro" id="IPR051449">
    <property type="entry name" value="ABC-2_transporter_component"/>
</dbReference>
<dbReference type="Proteomes" id="UP000515856">
    <property type="component" value="Chromosome"/>
</dbReference>
<dbReference type="PANTHER" id="PTHR30294:SF29">
    <property type="entry name" value="MULTIDRUG ABC TRANSPORTER PERMEASE YBHS-RELATED"/>
    <property type="match status" value="1"/>
</dbReference>
<dbReference type="PANTHER" id="PTHR30294">
    <property type="entry name" value="MEMBRANE COMPONENT OF ABC TRANSPORTER YHHJ-RELATED"/>
    <property type="match status" value="1"/>
</dbReference>
<name>A0A7G9GRR0_9FIRM</name>
<comment type="subcellular location">
    <subcellularLocation>
        <location evidence="1">Cell membrane</location>
        <topology evidence="1">Multi-pass membrane protein</topology>
    </subcellularLocation>
</comment>
<feature type="transmembrane region" description="Helical" evidence="6">
    <location>
        <begin position="304"/>
        <end position="323"/>
    </location>
</feature>
<feature type="transmembrane region" description="Helical" evidence="6">
    <location>
        <begin position="330"/>
        <end position="351"/>
    </location>
</feature>
<feature type="transmembrane region" description="Helical" evidence="6">
    <location>
        <begin position="226"/>
        <end position="249"/>
    </location>
</feature>
<evidence type="ECO:0000256" key="6">
    <source>
        <dbReference type="SAM" id="Phobius"/>
    </source>
</evidence>
<reference evidence="8 9" key="1">
    <citation type="submission" date="2020-08" db="EMBL/GenBank/DDBJ databases">
        <authorList>
            <person name="Liu C."/>
            <person name="Sun Q."/>
        </authorList>
    </citation>
    <scope>NUCLEOTIDE SEQUENCE [LARGE SCALE GENOMIC DNA]</scope>
    <source>
        <strain evidence="8 9">NSJ-61</strain>
    </source>
</reference>
<evidence type="ECO:0000259" key="7">
    <source>
        <dbReference type="Pfam" id="PF12698"/>
    </source>
</evidence>
<evidence type="ECO:0000256" key="1">
    <source>
        <dbReference type="ARBA" id="ARBA00004651"/>
    </source>
</evidence>
<keyword evidence="3 6" id="KW-0812">Transmembrane</keyword>
<dbReference type="InterPro" id="IPR013525">
    <property type="entry name" value="ABC2_TM"/>
</dbReference>
<dbReference type="AlphaFoldDB" id="A0A7G9GRR0"/>
<proteinExistence type="predicted"/>
<evidence type="ECO:0000256" key="2">
    <source>
        <dbReference type="ARBA" id="ARBA00022475"/>
    </source>
</evidence>
<evidence type="ECO:0000256" key="4">
    <source>
        <dbReference type="ARBA" id="ARBA00022989"/>
    </source>
</evidence>
<dbReference type="RefSeq" id="WP_117536475.1">
    <property type="nucleotide sequence ID" value="NZ_CP060636.1"/>
</dbReference>
<gene>
    <name evidence="8" type="ORF">H9Q80_05960</name>
</gene>
<feature type="domain" description="ABC-2 type transporter transmembrane" evidence="7">
    <location>
        <begin position="19"/>
        <end position="379"/>
    </location>
</feature>
<feature type="transmembrane region" description="Helical" evidence="6">
    <location>
        <begin position="261"/>
        <end position="284"/>
    </location>
</feature>
<dbReference type="GO" id="GO:0140359">
    <property type="term" value="F:ABC-type transporter activity"/>
    <property type="evidence" value="ECO:0007669"/>
    <property type="project" value="InterPro"/>
</dbReference>
<dbReference type="KEGG" id="ehn:H9Q80_05960"/>
<evidence type="ECO:0000313" key="9">
    <source>
        <dbReference type="Proteomes" id="UP000515856"/>
    </source>
</evidence>
<feature type="transmembrane region" description="Helical" evidence="6">
    <location>
        <begin position="357"/>
        <end position="379"/>
    </location>
</feature>
<keyword evidence="2" id="KW-1003">Cell membrane</keyword>
<keyword evidence="5 6" id="KW-0472">Membrane</keyword>
<sequence length="406" mass="45038">MKQFFEVFKFEFAGFLKGKWFRVSTILICVLVTVVMFVPRFIDINNKSDGVSTTSETIGIYDPNHVFEEDNLLKQAFPEAKFVKQTSDEDMKAAVKKGELDSGISVKDDKTFDYQVLDTSMNDMTMNIFTSVMEVQYKIKMLSSMGLSEEQIANVVATPIKGDTVILGKDGRSNYFYTYIMIFAMYFVIIFYGQMTATNVASEKGNRSMEILITSTSTNALIFGKVLAGAAASILQVGVMLGVSIMAYQYNADIWNHTLDFLFNIPVNVLLSFALFGTLGYLFYTFIYGAMGSMVSKVEEVSSAVSPITIIFVIAFFITFFSVMVNPGTILSTIASYVPFTSCMAMFARVAMGSVELWQIILSAVILAVSTAGVGLLGAKLYRNGTLSYGNNFKISQIFKNLKHKD</sequence>